<evidence type="ECO:0000313" key="1">
    <source>
        <dbReference type="EMBL" id="ADD45894.1"/>
    </source>
</evidence>
<keyword evidence="2" id="KW-1185">Reference proteome</keyword>
<dbReference type="AlphaFoldDB" id="D3Q409"/>
<reference evidence="1 2" key="1">
    <citation type="journal article" date="2009" name="Stand. Genomic Sci.">
        <title>Complete genome sequence of Stackebrandtia nassauensis type strain (LLR-40K-21).</title>
        <authorList>
            <person name="Munk C."/>
            <person name="Lapidus A."/>
            <person name="Copeland A."/>
            <person name="Jando M."/>
            <person name="Mayilraj S."/>
            <person name="Glavina Del Rio T."/>
            <person name="Nolan M."/>
            <person name="Chen F."/>
            <person name="Lucas S."/>
            <person name="Tice H."/>
            <person name="Cheng J.F."/>
            <person name="Han C."/>
            <person name="Detter J.C."/>
            <person name="Bruce D."/>
            <person name="Goodwin L."/>
            <person name="Chain P."/>
            <person name="Pitluck S."/>
            <person name="Goker M."/>
            <person name="Ovchinikova G."/>
            <person name="Pati A."/>
            <person name="Ivanova N."/>
            <person name="Mavromatis K."/>
            <person name="Chen A."/>
            <person name="Palaniappan K."/>
            <person name="Land M."/>
            <person name="Hauser L."/>
            <person name="Chang Y.J."/>
            <person name="Jeffries C.D."/>
            <person name="Bristow J."/>
            <person name="Eisen J.A."/>
            <person name="Markowitz V."/>
            <person name="Hugenholtz P."/>
            <person name="Kyrpides N.C."/>
            <person name="Klenk H.P."/>
        </authorList>
    </citation>
    <scope>NUCLEOTIDE SEQUENCE [LARGE SCALE GENOMIC DNA]</scope>
    <source>
        <strain evidence="2">DSM 44728 / CIP 108903 / NRRL B-16338 / NBRC 102104 / LLR-40K-21</strain>
    </source>
</reference>
<sequence length="43" mass="4584">MGEGLLYAPTELNELVKAAIETGYRAALTDIRNGKVEGFDVAS</sequence>
<dbReference type="EMBL" id="CP001778">
    <property type="protein sequence ID" value="ADD45894.1"/>
    <property type="molecule type" value="Genomic_DNA"/>
</dbReference>
<organism evidence="1 2">
    <name type="scientific">Stackebrandtia nassauensis (strain DSM 44728 / CIP 108903 / NRRL B-16338 / NBRC 102104 / LLR-40K-21)</name>
    <dbReference type="NCBI Taxonomy" id="446470"/>
    <lineage>
        <taxon>Bacteria</taxon>
        <taxon>Bacillati</taxon>
        <taxon>Actinomycetota</taxon>
        <taxon>Actinomycetes</taxon>
        <taxon>Glycomycetales</taxon>
        <taxon>Glycomycetaceae</taxon>
        <taxon>Stackebrandtia</taxon>
    </lineage>
</organism>
<gene>
    <name evidence="1" type="ordered locus">Snas_6274</name>
</gene>
<dbReference type="Proteomes" id="UP000000844">
    <property type="component" value="Chromosome"/>
</dbReference>
<evidence type="ECO:0000313" key="2">
    <source>
        <dbReference type="Proteomes" id="UP000000844"/>
    </source>
</evidence>
<name>D3Q409_STANL</name>
<dbReference type="HOGENOM" id="CLU_3239937_0_0_11"/>
<dbReference type="KEGG" id="sna:Snas_6274"/>
<protein>
    <submittedName>
        <fullName evidence="1">Uncharacterized protein</fullName>
    </submittedName>
</protein>
<accession>D3Q409</accession>
<proteinExistence type="predicted"/>